<dbReference type="Gene3D" id="3.30.1370.10">
    <property type="entry name" value="K Homology domain, type 1"/>
    <property type="match status" value="1"/>
</dbReference>
<protein>
    <submittedName>
        <fullName evidence="3">KH domain-containing protein</fullName>
    </submittedName>
</protein>
<reference evidence="3 4" key="1">
    <citation type="journal article" date="2018" name="Front. Plant Sci.">
        <title>Red Clover (Trifolium pratense) and Zigzag Clover (T. medium) - A Picture of Genomic Similarities and Differences.</title>
        <authorList>
            <person name="Dluhosova J."/>
            <person name="Istvanek J."/>
            <person name="Nedelnik J."/>
            <person name="Repkova J."/>
        </authorList>
    </citation>
    <scope>NUCLEOTIDE SEQUENCE [LARGE SCALE GENOMIC DNA]</scope>
    <source>
        <strain evidence="4">cv. 10/8</strain>
        <tissue evidence="3">Leaf</tissue>
    </source>
</reference>
<dbReference type="Proteomes" id="UP000265520">
    <property type="component" value="Unassembled WGS sequence"/>
</dbReference>
<evidence type="ECO:0000313" key="3">
    <source>
        <dbReference type="EMBL" id="MCI07486.1"/>
    </source>
</evidence>
<comment type="caution">
    <text evidence="3">The sequence shown here is derived from an EMBL/GenBank/DDBJ whole genome shotgun (WGS) entry which is preliminary data.</text>
</comment>
<dbReference type="GO" id="GO:0003723">
    <property type="term" value="F:RNA binding"/>
    <property type="evidence" value="ECO:0007669"/>
    <property type="project" value="UniProtKB-UniRule"/>
</dbReference>
<accession>A0A392P890</accession>
<keyword evidence="4" id="KW-1185">Reference proteome</keyword>
<dbReference type="EMBL" id="LXQA010065590">
    <property type="protein sequence ID" value="MCI07486.1"/>
    <property type="molecule type" value="Genomic_DNA"/>
</dbReference>
<sequence>MGDNGYGSMSSYATKLYEGHSLPPLSTLEMVVPANAVGKVMGKGGANLSNIRKGFVDWLT</sequence>
<dbReference type="SUPFAM" id="SSF54791">
    <property type="entry name" value="Eukaryotic type KH-domain (KH-domain type I)"/>
    <property type="match status" value="1"/>
</dbReference>
<proteinExistence type="predicted"/>
<evidence type="ECO:0000256" key="1">
    <source>
        <dbReference type="PROSITE-ProRule" id="PRU00117"/>
    </source>
</evidence>
<name>A0A392P890_9FABA</name>
<keyword evidence="1" id="KW-0694">RNA-binding</keyword>
<dbReference type="AlphaFoldDB" id="A0A392P890"/>
<evidence type="ECO:0000313" key="4">
    <source>
        <dbReference type="Proteomes" id="UP000265520"/>
    </source>
</evidence>
<evidence type="ECO:0000259" key="2">
    <source>
        <dbReference type="Pfam" id="PF00013"/>
    </source>
</evidence>
<dbReference type="PROSITE" id="PS50084">
    <property type="entry name" value="KH_TYPE_1"/>
    <property type="match status" value="1"/>
</dbReference>
<dbReference type="InterPro" id="IPR004088">
    <property type="entry name" value="KH_dom_type_1"/>
</dbReference>
<dbReference type="Pfam" id="PF00013">
    <property type="entry name" value="KH_1"/>
    <property type="match status" value="1"/>
</dbReference>
<organism evidence="3 4">
    <name type="scientific">Trifolium medium</name>
    <dbReference type="NCBI Taxonomy" id="97028"/>
    <lineage>
        <taxon>Eukaryota</taxon>
        <taxon>Viridiplantae</taxon>
        <taxon>Streptophyta</taxon>
        <taxon>Embryophyta</taxon>
        <taxon>Tracheophyta</taxon>
        <taxon>Spermatophyta</taxon>
        <taxon>Magnoliopsida</taxon>
        <taxon>eudicotyledons</taxon>
        <taxon>Gunneridae</taxon>
        <taxon>Pentapetalae</taxon>
        <taxon>rosids</taxon>
        <taxon>fabids</taxon>
        <taxon>Fabales</taxon>
        <taxon>Fabaceae</taxon>
        <taxon>Papilionoideae</taxon>
        <taxon>50 kb inversion clade</taxon>
        <taxon>NPAAA clade</taxon>
        <taxon>Hologalegina</taxon>
        <taxon>IRL clade</taxon>
        <taxon>Trifolieae</taxon>
        <taxon>Trifolium</taxon>
    </lineage>
</organism>
<feature type="domain" description="K Homology" evidence="2">
    <location>
        <begin position="27"/>
        <end position="53"/>
    </location>
</feature>
<dbReference type="InterPro" id="IPR036612">
    <property type="entry name" value="KH_dom_type_1_sf"/>
</dbReference>